<feature type="compositionally biased region" description="Basic and acidic residues" evidence="2">
    <location>
        <begin position="387"/>
        <end position="397"/>
    </location>
</feature>
<organism evidence="5 6">
    <name type="scientific">Boletus reticuloceps</name>
    <dbReference type="NCBI Taxonomy" id="495285"/>
    <lineage>
        <taxon>Eukaryota</taxon>
        <taxon>Fungi</taxon>
        <taxon>Dikarya</taxon>
        <taxon>Basidiomycota</taxon>
        <taxon>Agaricomycotina</taxon>
        <taxon>Agaricomycetes</taxon>
        <taxon>Agaricomycetidae</taxon>
        <taxon>Boletales</taxon>
        <taxon>Boletineae</taxon>
        <taxon>Boletaceae</taxon>
        <taxon>Boletoideae</taxon>
        <taxon>Boletus</taxon>
    </lineage>
</organism>
<feature type="transmembrane region" description="Helical" evidence="3">
    <location>
        <begin position="104"/>
        <end position="129"/>
    </location>
</feature>
<feature type="region of interest" description="Disordered" evidence="2">
    <location>
        <begin position="1"/>
        <end position="56"/>
    </location>
</feature>
<sequence length="1016" mass="112890">MSSTPAVDSLRRTQSTGDIPTVTQPARARISASHRGSTQRGPETAPSSPANNAEPIEPTSWLRQAGQTPSGTHPAPAAQPSRTSFQRLKDLLGMGPGASRTRKALVSLVGTLLYNFLQAAAVIALLSAASVIKSPQDLMSDQIHACGRPLVAWNCLWLVRLALSSGLTYWNYLRIRAADNGPREDPESSAQPGETQPTRPGDSRHRRQQDRGTSTATNSDDPPVPYNHIYARLTLFLSMFTLTWFLTAHILEYTSVNTCRLSAPLVWWLTFGILCTMYLLVLEVILFGFLVFMVLPFIMLFYSIILLCLGRHPLQNPHYIKPDIGKLSKSLVDRIPLVIYIPPPPDDTSAPVSLPQPVHTYPPKPPALTPRKRFAFFRRRASKKDSVTEANAKDRTAKVSTPETIKEPETWEDHWEQCEYPFVRLEGNRAACAICLMDFDEPRRLSAAPQQDSEKDGTPVAPPSPRTEEAVIPVENITEEERDTLPRLEDAGEGPQPLRLLACGHVFHKTCIDPWLTDVSGRCPVCQRRVEIDEEPPKKSRRRHPNFGQQLHPDNGSTQSDETDRPFSHAIFDMDNGTIAARRVWLKISLVAVGLLIFIIFAILSMYWAALGRSSGNIHNLSGFVVDFDGEQIGQTVTQAFSNLHGNKQLSWLVKNASEFPNGPPDVQAALVDHRCWVAVTVNPGATSNLIAAINTTDATYNTSQAISAYLTDARNEAAYRIIITPMVNAILTNITQTLGLAFAGELASNPNLPNLMHTAPSLVTLPVNYAVYDLRPFDVPVYVLIARPGEFLHLGSFEPILQNHLLVANAQSGLARRLTLTSLIVVRLLWPFTLYFFISLMYCLLSLAFGVPFSRYYGGAGFVIYWMMSWMAMAALHVYSQSMITLLTLKFVPVFLVLWIIVNVSVAYYPIEVLPIIFRYGYAMPFYNVSDTVRTVVFNTKNQIGLNFGVQFAWIAVSCITLPIFQWLSSTQRGSSLASVAEPVHLVYILCSHMKCTDVLSRLERLCMAECGLSD</sequence>
<dbReference type="SUPFAM" id="SSF57850">
    <property type="entry name" value="RING/U-box"/>
    <property type="match status" value="1"/>
</dbReference>
<dbReference type="PROSITE" id="PS50089">
    <property type="entry name" value="ZF_RING_2"/>
    <property type="match status" value="1"/>
</dbReference>
<keyword evidence="3" id="KW-0472">Membrane</keyword>
<name>A0A8I2YNY7_9AGAM</name>
<feature type="transmembrane region" description="Helical" evidence="3">
    <location>
        <begin position="229"/>
        <end position="251"/>
    </location>
</feature>
<dbReference type="InterPro" id="IPR022703">
    <property type="entry name" value="DUF3533"/>
</dbReference>
<dbReference type="OrthoDB" id="8062037at2759"/>
<feature type="transmembrane region" description="Helical" evidence="3">
    <location>
        <begin position="263"/>
        <end position="281"/>
    </location>
</feature>
<dbReference type="Proteomes" id="UP000683000">
    <property type="component" value="Unassembled WGS sequence"/>
</dbReference>
<dbReference type="GO" id="GO:0016567">
    <property type="term" value="P:protein ubiquitination"/>
    <property type="evidence" value="ECO:0007669"/>
    <property type="project" value="UniProtKB-UniPathway"/>
</dbReference>
<reference evidence="5" key="1">
    <citation type="submission" date="2021-03" db="EMBL/GenBank/DDBJ databases">
        <title>Evolutionary innovations through gain and loss of genes in the ectomycorrhizal Boletales.</title>
        <authorList>
            <person name="Wu G."/>
            <person name="Miyauchi S."/>
            <person name="Morin E."/>
            <person name="Yang Z.-L."/>
            <person name="Xu J."/>
            <person name="Martin F.M."/>
        </authorList>
    </citation>
    <scope>NUCLEOTIDE SEQUENCE</scope>
    <source>
        <strain evidence="5">BR01</strain>
    </source>
</reference>
<evidence type="ECO:0000313" key="5">
    <source>
        <dbReference type="EMBL" id="KAG6375461.1"/>
    </source>
</evidence>
<feature type="transmembrane region" description="Helical" evidence="3">
    <location>
        <begin position="829"/>
        <end position="850"/>
    </location>
</feature>
<feature type="region of interest" description="Disordered" evidence="2">
    <location>
        <begin position="445"/>
        <end position="494"/>
    </location>
</feature>
<feature type="transmembrane region" description="Helical" evidence="3">
    <location>
        <begin position="857"/>
        <end position="880"/>
    </location>
</feature>
<dbReference type="PANTHER" id="PTHR34814">
    <property type="entry name" value="NITROSOGUANIDINE RESISTANCE PROTEIN SNG1"/>
    <property type="match status" value="1"/>
</dbReference>
<feature type="compositionally biased region" description="Polar residues" evidence="2">
    <location>
        <begin position="188"/>
        <end position="198"/>
    </location>
</feature>
<accession>A0A8I2YNY7</accession>
<dbReference type="GO" id="GO:0016020">
    <property type="term" value="C:membrane"/>
    <property type="evidence" value="ECO:0007669"/>
    <property type="project" value="TreeGrafter"/>
</dbReference>
<evidence type="ECO:0000256" key="2">
    <source>
        <dbReference type="SAM" id="MobiDB-lite"/>
    </source>
</evidence>
<feature type="region of interest" description="Disordered" evidence="2">
    <location>
        <begin position="534"/>
        <end position="565"/>
    </location>
</feature>
<feature type="transmembrane region" description="Helical" evidence="3">
    <location>
        <begin position="945"/>
        <end position="969"/>
    </location>
</feature>
<dbReference type="GO" id="GO:0008270">
    <property type="term" value="F:zinc ion binding"/>
    <property type="evidence" value="ECO:0007669"/>
    <property type="project" value="UniProtKB-KW"/>
</dbReference>
<keyword evidence="3" id="KW-0812">Transmembrane</keyword>
<dbReference type="SMART" id="SM00184">
    <property type="entry name" value="RING"/>
    <property type="match status" value="1"/>
</dbReference>
<keyword evidence="1" id="KW-0862">Zinc</keyword>
<gene>
    <name evidence="5" type="ORF">JVT61DRAFT_3019</name>
</gene>
<dbReference type="InterPro" id="IPR013083">
    <property type="entry name" value="Znf_RING/FYVE/PHD"/>
</dbReference>
<keyword evidence="1" id="KW-0863">Zinc-finger</keyword>
<feature type="domain" description="RING-type" evidence="4">
    <location>
        <begin position="432"/>
        <end position="527"/>
    </location>
</feature>
<proteinExistence type="predicted"/>
<dbReference type="AlphaFoldDB" id="A0A8I2YNY7"/>
<dbReference type="PANTHER" id="PTHR34814:SF1">
    <property type="entry name" value="NITROSOGUANIDINE RESISTANCE PROTEIN SNG1"/>
    <property type="match status" value="1"/>
</dbReference>
<feature type="transmembrane region" description="Helical" evidence="3">
    <location>
        <begin position="892"/>
        <end position="912"/>
    </location>
</feature>
<feature type="transmembrane region" description="Helical" evidence="3">
    <location>
        <begin position="287"/>
        <end position="309"/>
    </location>
</feature>
<dbReference type="EMBL" id="JAGFBS010000014">
    <property type="protein sequence ID" value="KAG6375461.1"/>
    <property type="molecule type" value="Genomic_DNA"/>
</dbReference>
<dbReference type="InterPro" id="IPR053001">
    <property type="entry name" value="MNNG_permease-like"/>
</dbReference>
<feature type="compositionally biased region" description="Polar residues" evidence="2">
    <location>
        <begin position="211"/>
        <end position="220"/>
    </location>
</feature>
<feature type="region of interest" description="Disordered" evidence="2">
    <location>
        <begin position="63"/>
        <end position="82"/>
    </location>
</feature>
<dbReference type="Pfam" id="PF12051">
    <property type="entry name" value="DUF3533"/>
    <property type="match status" value="1"/>
</dbReference>
<feature type="compositionally biased region" description="Polar residues" evidence="2">
    <location>
        <begin position="1"/>
        <end position="24"/>
    </location>
</feature>
<comment type="caution">
    <text evidence="5">The sequence shown here is derived from an EMBL/GenBank/DDBJ whole genome shotgun (WGS) entry which is preliminary data.</text>
</comment>
<protein>
    <recommendedName>
        <fullName evidence="4">RING-type domain-containing protein</fullName>
    </recommendedName>
</protein>
<keyword evidence="6" id="KW-1185">Reference proteome</keyword>
<evidence type="ECO:0000259" key="4">
    <source>
        <dbReference type="PROSITE" id="PS50089"/>
    </source>
</evidence>
<dbReference type="Gene3D" id="3.30.40.10">
    <property type="entry name" value="Zinc/RING finger domain, C3HC4 (zinc finger)"/>
    <property type="match status" value="1"/>
</dbReference>
<evidence type="ECO:0000256" key="3">
    <source>
        <dbReference type="SAM" id="Phobius"/>
    </source>
</evidence>
<feature type="region of interest" description="Disordered" evidence="2">
    <location>
        <begin position="387"/>
        <end position="410"/>
    </location>
</feature>
<feature type="transmembrane region" description="Helical" evidence="3">
    <location>
        <begin position="584"/>
        <end position="610"/>
    </location>
</feature>
<dbReference type="Pfam" id="PF13639">
    <property type="entry name" value="zf-RING_2"/>
    <property type="match status" value="1"/>
</dbReference>
<keyword evidence="1" id="KW-0479">Metal-binding</keyword>
<evidence type="ECO:0000313" key="6">
    <source>
        <dbReference type="Proteomes" id="UP000683000"/>
    </source>
</evidence>
<evidence type="ECO:0000256" key="1">
    <source>
        <dbReference type="PROSITE-ProRule" id="PRU00175"/>
    </source>
</evidence>
<dbReference type="UniPathway" id="UPA00143"/>
<dbReference type="InterPro" id="IPR001841">
    <property type="entry name" value="Znf_RING"/>
</dbReference>
<feature type="region of interest" description="Disordered" evidence="2">
    <location>
        <begin position="181"/>
        <end position="221"/>
    </location>
</feature>
<feature type="compositionally biased region" description="Polar residues" evidence="2">
    <location>
        <begin position="34"/>
        <end position="51"/>
    </location>
</feature>
<keyword evidence="3" id="KW-1133">Transmembrane helix</keyword>